<keyword evidence="9 11" id="KW-0460">Magnesium</keyword>
<dbReference type="Pfam" id="PF12627">
    <property type="entry name" value="PolyA_pol_RNAbd"/>
    <property type="match status" value="1"/>
</dbReference>
<comment type="function">
    <text evidence="11">Catalyzes the addition and repair of the essential 3'-terminal CCA sequence in tRNAs without using a nucleic acid template. Adds these three nucleotides in the order of C, C, and A to the tRNA nucleotide-73, using CTP and ATP as substrates and producing inorganic pyrophosphate. tRNA 3'-terminal CCA addition is required both for tRNA processing and repair. Also involved in tRNA surveillance by mediating tandem CCA addition to generate a CCACCA at the 3' terminus of unstable tRNAs. While stable tRNAs receive only 3'-terminal CCA, unstable tRNAs are marked with CCACCA and rapidly degraded.</text>
</comment>
<dbReference type="STRING" id="930131.SAMN05216389_102231"/>
<evidence type="ECO:0000259" key="14">
    <source>
        <dbReference type="Pfam" id="PF13735"/>
    </source>
</evidence>
<feature type="binding site" evidence="11">
    <location>
        <position position="155"/>
    </location>
    <ligand>
        <name>ATP</name>
        <dbReference type="ChEBI" id="CHEBI:30616"/>
    </ligand>
</feature>
<feature type="binding site" evidence="11">
    <location>
        <position position="155"/>
    </location>
    <ligand>
        <name>CTP</name>
        <dbReference type="ChEBI" id="CHEBI:37563"/>
    </ligand>
</feature>
<dbReference type="InterPro" id="IPR002646">
    <property type="entry name" value="PolA_pol_head_dom"/>
</dbReference>
<evidence type="ECO:0000256" key="1">
    <source>
        <dbReference type="ARBA" id="ARBA00001946"/>
    </source>
</evidence>
<feature type="domain" description="CCA-adding enzyme C-terminal" evidence="14">
    <location>
        <begin position="253"/>
        <end position="392"/>
    </location>
</feature>
<feature type="binding site" evidence="11">
    <location>
        <position position="161"/>
    </location>
    <ligand>
        <name>ATP</name>
        <dbReference type="ChEBI" id="CHEBI:30616"/>
    </ligand>
</feature>
<evidence type="ECO:0000256" key="6">
    <source>
        <dbReference type="ARBA" id="ARBA00022741"/>
    </source>
</evidence>
<comment type="catalytic activity">
    <reaction evidence="11">
        <text>a tRNA with a 3' CCA end + 2 CTP + ATP = a tRNA with a 3' CCACCA end + 3 diphosphate</text>
        <dbReference type="Rhea" id="RHEA:76235"/>
        <dbReference type="Rhea" id="RHEA-COMP:10468"/>
        <dbReference type="Rhea" id="RHEA-COMP:18655"/>
        <dbReference type="ChEBI" id="CHEBI:30616"/>
        <dbReference type="ChEBI" id="CHEBI:33019"/>
        <dbReference type="ChEBI" id="CHEBI:37563"/>
        <dbReference type="ChEBI" id="CHEBI:83071"/>
        <dbReference type="ChEBI" id="CHEBI:195187"/>
    </reaction>
</comment>
<feature type="binding site" evidence="11">
    <location>
        <position position="158"/>
    </location>
    <ligand>
        <name>ATP</name>
        <dbReference type="ChEBI" id="CHEBI:30616"/>
    </ligand>
</feature>
<comment type="miscellaneous">
    <text evidence="11">A single active site specifically recognizes both ATP and CTP and is responsible for their addition.</text>
</comment>
<protein>
    <recommendedName>
        <fullName evidence="11">CCA-adding enzyme</fullName>
        <ecNumber evidence="11">2.7.7.72</ecNumber>
    </recommendedName>
    <alternativeName>
        <fullName evidence="11">CCA tRNA nucleotidyltransferase</fullName>
    </alternativeName>
    <alternativeName>
        <fullName evidence="11">tRNA CCA-pyrophosphorylase</fullName>
    </alternativeName>
    <alternativeName>
        <fullName evidence="11">tRNA adenylyl-/cytidylyl- transferase</fullName>
    </alternativeName>
    <alternativeName>
        <fullName evidence="11">tRNA nucleotidyltransferase</fullName>
    </alternativeName>
    <alternativeName>
        <fullName evidence="11">tRNA-NT</fullName>
    </alternativeName>
</protein>
<keyword evidence="8 11" id="KW-0067">ATP-binding</keyword>
<evidence type="ECO:0000256" key="8">
    <source>
        <dbReference type="ARBA" id="ARBA00022840"/>
    </source>
</evidence>
<evidence type="ECO:0000256" key="10">
    <source>
        <dbReference type="ARBA" id="ARBA00022884"/>
    </source>
</evidence>
<keyword evidence="7 11" id="KW-0692">RNA repair</keyword>
<evidence type="ECO:0000256" key="3">
    <source>
        <dbReference type="ARBA" id="ARBA00022694"/>
    </source>
</evidence>
<dbReference type="GO" id="GO:0005524">
    <property type="term" value="F:ATP binding"/>
    <property type="evidence" value="ECO:0007669"/>
    <property type="project" value="UniProtKB-UniRule"/>
</dbReference>
<dbReference type="InterPro" id="IPR032828">
    <property type="entry name" value="PolyA_RNA-bd"/>
</dbReference>
<feature type="binding site" evidence="11">
    <location>
        <position position="164"/>
    </location>
    <ligand>
        <name>CTP</name>
        <dbReference type="ChEBI" id="CHEBI:37563"/>
    </ligand>
</feature>
<dbReference type="Proteomes" id="UP000198618">
    <property type="component" value="Unassembled WGS sequence"/>
</dbReference>
<feature type="binding site" evidence="11">
    <location>
        <position position="161"/>
    </location>
    <ligand>
        <name>CTP</name>
        <dbReference type="ChEBI" id="CHEBI:37563"/>
    </ligand>
</feature>
<comment type="subunit">
    <text evidence="11">Homodimer.</text>
</comment>
<keyword evidence="4 11" id="KW-0548">Nucleotidyltransferase</keyword>
<feature type="binding site" evidence="11">
    <location>
        <position position="31"/>
    </location>
    <ligand>
        <name>CTP</name>
        <dbReference type="ChEBI" id="CHEBI:37563"/>
    </ligand>
</feature>
<feature type="binding site" evidence="11">
    <location>
        <position position="164"/>
    </location>
    <ligand>
        <name>ATP</name>
        <dbReference type="ChEBI" id="CHEBI:30616"/>
    </ligand>
</feature>
<evidence type="ECO:0000256" key="2">
    <source>
        <dbReference type="ARBA" id="ARBA00022679"/>
    </source>
</evidence>
<feature type="binding site" evidence="11">
    <location>
        <position position="28"/>
    </location>
    <ligand>
        <name>CTP</name>
        <dbReference type="ChEBI" id="CHEBI:37563"/>
    </ligand>
</feature>
<dbReference type="NCBIfam" id="NF009814">
    <property type="entry name" value="PRK13299.1"/>
    <property type="match status" value="1"/>
</dbReference>
<proteinExistence type="inferred from homology"/>
<dbReference type="Gene3D" id="1.10.246.80">
    <property type="match status" value="1"/>
</dbReference>
<keyword evidence="16" id="KW-1185">Reference proteome</keyword>
<dbReference type="GO" id="GO:0001680">
    <property type="term" value="P:tRNA 3'-terminal CCA addition"/>
    <property type="evidence" value="ECO:0007669"/>
    <property type="project" value="UniProtKB-UniRule"/>
</dbReference>
<gene>
    <name evidence="11" type="primary">cca</name>
    <name evidence="15" type="ORF">SAMN05216389_102231</name>
</gene>
<dbReference type="GO" id="GO:0000049">
    <property type="term" value="F:tRNA binding"/>
    <property type="evidence" value="ECO:0007669"/>
    <property type="project" value="UniProtKB-UniRule"/>
</dbReference>
<evidence type="ECO:0000313" key="15">
    <source>
        <dbReference type="EMBL" id="SES80138.1"/>
    </source>
</evidence>
<feature type="binding site" evidence="11">
    <location>
        <position position="31"/>
    </location>
    <ligand>
        <name>ATP</name>
        <dbReference type="ChEBI" id="CHEBI:30616"/>
    </ligand>
</feature>
<dbReference type="Gene3D" id="1.10.3090.10">
    <property type="entry name" value="cca-adding enzyme, domain 2"/>
    <property type="match status" value="1"/>
</dbReference>
<dbReference type="EC" id="2.7.7.72" evidence="11"/>
<name>A0A1H9ZEX2_9BACI</name>
<dbReference type="Gene3D" id="3.30.460.10">
    <property type="entry name" value="Beta Polymerase, domain 2"/>
    <property type="match status" value="1"/>
</dbReference>
<sequence>MLKGPFLKASEIIKNIEANGHQAYFVGGCVRDLLLGHPIGDVDITTSAPPTVVQKIFDDVIPVGIEHGTVIVRHENESYEITTFRVEGQYSDHRHPDSVEFIDQIDKDLERRDFTINALAMDLNGQIMDLFAGKADLQAKVIRTVGDGDTRFVEDPLRIIRALRFSSQLGFSIEEETLKAIDRVKPKIQTIAIERITTEFNKLVQGNYVNNGIHYLKRMRIDHYLPVFSDNKGLIEKLPNNLKPLESIAELFALLHYVDPSIDVHTWFKAWKCSNRVRKEANDLSNAIFNFSRNGINLWLVYQLPVEYHARFIRLVSILLPNKFISMDQMEAYTHRLPIRSKRELEINGNDLIALHPTLPKGPWIQKLLNQIEYLVVMGKLENNRTKLKEWIKWNPPEIN</sequence>
<keyword evidence="5 11" id="KW-0479">Metal-binding</keyword>
<feature type="binding site" evidence="11">
    <location>
        <position position="41"/>
    </location>
    <ligand>
        <name>Mg(2+)</name>
        <dbReference type="ChEBI" id="CHEBI:18420"/>
    </ligand>
</feature>
<comment type="cofactor">
    <cofactor evidence="1 11">
        <name>Mg(2+)</name>
        <dbReference type="ChEBI" id="CHEBI:18420"/>
    </cofactor>
</comment>
<dbReference type="AlphaFoldDB" id="A0A1H9ZEX2"/>
<feature type="binding site" evidence="11">
    <location>
        <position position="43"/>
    </location>
    <ligand>
        <name>Mg(2+)</name>
        <dbReference type="ChEBI" id="CHEBI:18420"/>
    </ligand>
</feature>
<evidence type="ECO:0000259" key="13">
    <source>
        <dbReference type="Pfam" id="PF12627"/>
    </source>
</evidence>
<feature type="domain" description="Poly A polymerase head" evidence="12">
    <location>
        <begin position="23"/>
        <end position="143"/>
    </location>
</feature>
<evidence type="ECO:0000256" key="5">
    <source>
        <dbReference type="ARBA" id="ARBA00022723"/>
    </source>
</evidence>
<dbReference type="GO" id="GO:0000287">
    <property type="term" value="F:magnesium ion binding"/>
    <property type="evidence" value="ECO:0007669"/>
    <property type="project" value="UniProtKB-UniRule"/>
</dbReference>
<feature type="binding site" evidence="11">
    <location>
        <position position="112"/>
    </location>
    <ligand>
        <name>ATP</name>
        <dbReference type="ChEBI" id="CHEBI:30616"/>
    </ligand>
</feature>
<dbReference type="GO" id="GO:0004810">
    <property type="term" value="F:CCA tRNA nucleotidyltransferase activity"/>
    <property type="evidence" value="ECO:0007669"/>
    <property type="project" value="UniProtKB-UniRule"/>
</dbReference>
<keyword evidence="3 11" id="KW-0819">tRNA processing</keyword>
<feature type="binding site" evidence="11">
    <location>
        <position position="28"/>
    </location>
    <ligand>
        <name>ATP</name>
        <dbReference type="ChEBI" id="CHEBI:30616"/>
    </ligand>
</feature>
<feature type="binding site" evidence="11">
    <location>
        <position position="112"/>
    </location>
    <ligand>
        <name>CTP</name>
        <dbReference type="ChEBI" id="CHEBI:37563"/>
    </ligand>
</feature>
<evidence type="ECO:0000259" key="12">
    <source>
        <dbReference type="Pfam" id="PF01743"/>
    </source>
</evidence>
<feature type="binding site" evidence="11">
    <location>
        <position position="158"/>
    </location>
    <ligand>
        <name>CTP</name>
        <dbReference type="ChEBI" id="CHEBI:37563"/>
    </ligand>
</feature>
<dbReference type="PROSITE" id="PS51257">
    <property type="entry name" value="PROKAR_LIPOPROTEIN"/>
    <property type="match status" value="1"/>
</dbReference>
<comment type="catalytic activity">
    <reaction evidence="11">
        <text>a tRNA precursor + 2 CTP + ATP = a tRNA with a 3' CCA end + 3 diphosphate</text>
        <dbReference type="Rhea" id="RHEA:14433"/>
        <dbReference type="Rhea" id="RHEA-COMP:10465"/>
        <dbReference type="Rhea" id="RHEA-COMP:10468"/>
        <dbReference type="ChEBI" id="CHEBI:30616"/>
        <dbReference type="ChEBI" id="CHEBI:33019"/>
        <dbReference type="ChEBI" id="CHEBI:37563"/>
        <dbReference type="ChEBI" id="CHEBI:74896"/>
        <dbReference type="ChEBI" id="CHEBI:83071"/>
        <dbReference type="EC" id="2.7.7.72"/>
    </reaction>
</comment>
<evidence type="ECO:0000256" key="7">
    <source>
        <dbReference type="ARBA" id="ARBA00022800"/>
    </source>
</evidence>
<keyword evidence="6 11" id="KW-0547">Nucleotide-binding</keyword>
<accession>A0A1H9ZEX2</accession>
<evidence type="ECO:0000256" key="4">
    <source>
        <dbReference type="ARBA" id="ARBA00022695"/>
    </source>
</evidence>
<dbReference type="OrthoDB" id="9805698at2"/>
<comment type="similarity">
    <text evidence="11">Belongs to the tRNA nucleotidyltransferase/poly(A) polymerase family. Bacterial CCA-adding enzyme type 3 subfamily.</text>
</comment>
<reference evidence="15" key="1">
    <citation type="submission" date="2016-10" db="EMBL/GenBank/DDBJ databases">
        <authorList>
            <person name="de Groot N.N."/>
        </authorList>
    </citation>
    <scope>NUCLEOTIDE SEQUENCE [LARGE SCALE GENOMIC DNA]</scope>
    <source>
        <strain evidence="15">IBRC-M 10780</strain>
    </source>
</reference>
<dbReference type="GO" id="GO:0160016">
    <property type="term" value="F:CCACCA tRNA nucleotidyltransferase activity"/>
    <property type="evidence" value="ECO:0007669"/>
    <property type="project" value="RHEA"/>
</dbReference>
<evidence type="ECO:0000313" key="16">
    <source>
        <dbReference type="Proteomes" id="UP000198618"/>
    </source>
</evidence>
<feature type="domain" description="tRNA nucleotidyltransferase/poly(A) polymerase RNA and SrmB- binding" evidence="13">
    <location>
        <begin position="170"/>
        <end position="226"/>
    </location>
</feature>
<dbReference type="InterPro" id="IPR043519">
    <property type="entry name" value="NT_sf"/>
</dbReference>
<dbReference type="InterPro" id="IPR050264">
    <property type="entry name" value="Bact_CCA-adding_enz_type3_sf"/>
</dbReference>
<dbReference type="SUPFAM" id="SSF81301">
    <property type="entry name" value="Nucleotidyltransferase"/>
    <property type="match status" value="1"/>
</dbReference>
<dbReference type="PANTHER" id="PTHR46173">
    <property type="entry name" value="CCA TRNA NUCLEOTIDYLTRANSFERASE 1, MITOCHONDRIAL"/>
    <property type="match status" value="1"/>
</dbReference>
<dbReference type="HAMAP" id="MF_01263">
    <property type="entry name" value="CCA_bact_type3"/>
    <property type="match status" value="1"/>
</dbReference>
<dbReference type="InterPro" id="IPR032810">
    <property type="entry name" value="CCA-adding_enz_C"/>
</dbReference>
<keyword evidence="2 11" id="KW-0808">Transferase</keyword>
<evidence type="ECO:0000256" key="11">
    <source>
        <dbReference type="HAMAP-Rule" id="MF_01263"/>
    </source>
</evidence>
<organism evidence="15 16">
    <name type="scientific">Oceanobacillus limi</name>
    <dbReference type="NCBI Taxonomy" id="930131"/>
    <lineage>
        <taxon>Bacteria</taxon>
        <taxon>Bacillati</taxon>
        <taxon>Bacillota</taxon>
        <taxon>Bacilli</taxon>
        <taxon>Bacillales</taxon>
        <taxon>Bacillaceae</taxon>
        <taxon>Oceanobacillus</taxon>
    </lineage>
</organism>
<dbReference type="EMBL" id="FOHE01000002">
    <property type="protein sequence ID" value="SES80138.1"/>
    <property type="molecule type" value="Genomic_DNA"/>
</dbReference>
<dbReference type="InterPro" id="IPR023068">
    <property type="entry name" value="CCA-adding_enz_firmicutes"/>
</dbReference>
<dbReference type="CDD" id="cd05398">
    <property type="entry name" value="NT_ClassII-CCAase"/>
    <property type="match status" value="1"/>
</dbReference>
<dbReference type="PANTHER" id="PTHR46173:SF1">
    <property type="entry name" value="CCA TRNA NUCLEOTIDYLTRANSFERASE 1, MITOCHONDRIAL"/>
    <property type="match status" value="1"/>
</dbReference>
<dbReference type="SUPFAM" id="SSF81891">
    <property type="entry name" value="Poly A polymerase C-terminal region-like"/>
    <property type="match status" value="1"/>
</dbReference>
<dbReference type="Pfam" id="PF01743">
    <property type="entry name" value="PolyA_pol"/>
    <property type="match status" value="1"/>
</dbReference>
<dbReference type="GO" id="GO:0042245">
    <property type="term" value="P:RNA repair"/>
    <property type="evidence" value="ECO:0007669"/>
    <property type="project" value="UniProtKB-KW"/>
</dbReference>
<dbReference type="Pfam" id="PF13735">
    <property type="entry name" value="tRNA_NucTran2_2"/>
    <property type="match status" value="1"/>
</dbReference>
<evidence type="ECO:0000256" key="9">
    <source>
        <dbReference type="ARBA" id="ARBA00022842"/>
    </source>
</evidence>
<keyword evidence="10 11" id="KW-0694">RNA-binding</keyword>